<gene>
    <name evidence="2" type="ORF">ACFO0D_03000</name>
</gene>
<dbReference type="Gene3D" id="3.40.50.1820">
    <property type="entry name" value="alpha/beta hydrolase"/>
    <property type="match status" value="1"/>
</dbReference>
<feature type="chain" id="PRO_5047539620" evidence="1">
    <location>
        <begin position="23"/>
        <end position="306"/>
    </location>
</feature>
<evidence type="ECO:0000256" key="1">
    <source>
        <dbReference type="SAM" id="SignalP"/>
    </source>
</evidence>
<feature type="signal peptide" evidence="1">
    <location>
        <begin position="1"/>
        <end position="22"/>
    </location>
</feature>
<keyword evidence="3" id="KW-1185">Reference proteome</keyword>
<keyword evidence="1" id="KW-0732">Signal</keyword>
<dbReference type="EMBL" id="JBHSEI010000001">
    <property type="protein sequence ID" value="MFC4637303.1"/>
    <property type="molecule type" value="Genomic_DNA"/>
</dbReference>
<evidence type="ECO:0000313" key="2">
    <source>
        <dbReference type="EMBL" id="MFC4637303.1"/>
    </source>
</evidence>
<reference evidence="3" key="1">
    <citation type="journal article" date="2019" name="Int. J. Syst. Evol. Microbiol.">
        <title>The Global Catalogue of Microorganisms (GCM) 10K type strain sequencing project: providing services to taxonomists for standard genome sequencing and annotation.</title>
        <authorList>
            <consortium name="The Broad Institute Genomics Platform"/>
            <consortium name="The Broad Institute Genome Sequencing Center for Infectious Disease"/>
            <person name="Wu L."/>
            <person name="Ma J."/>
        </authorList>
    </citation>
    <scope>NUCLEOTIDE SEQUENCE [LARGE SCALE GENOMIC DNA]</scope>
    <source>
        <strain evidence="3">CCUG 55995</strain>
    </source>
</reference>
<proteinExistence type="predicted"/>
<accession>A0ABV9I560</accession>
<comment type="caution">
    <text evidence="2">The sequence shown here is derived from an EMBL/GenBank/DDBJ whole genome shotgun (WGS) entry which is preliminary data.</text>
</comment>
<protein>
    <submittedName>
        <fullName evidence="2">Uncharacterized protein</fullName>
    </submittedName>
</protein>
<dbReference type="RefSeq" id="WP_380060328.1">
    <property type="nucleotide sequence ID" value="NZ_JBHSEI010000001.1"/>
</dbReference>
<name>A0ABV9I560_9DEIO</name>
<dbReference type="SUPFAM" id="SSF53474">
    <property type="entry name" value="alpha/beta-Hydrolases"/>
    <property type="match status" value="1"/>
</dbReference>
<dbReference type="InterPro" id="IPR029058">
    <property type="entry name" value="AB_hydrolase_fold"/>
</dbReference>
<organism evidence="2 3">
    <name type="scientific">Deinococcus hohokamensis</name>
    <dbReference type="NCBI Taxonomy" id="309883"/>
    <lineage>
        <taxon>Bacteria</taxon>
        <taxon>Thermotogati</taxon>
        <taxon>Deinococcota</taxon>
        <taxon>Deinococci</taxon>
        <taxon>Deinococcales</taxon>
        <taxon>Deinococcaceae</taxon>
        <taxon>Deinococcus</taxon>
    </lineage>
</organism>
<dbReference type="PROSITE" id="PS51257">
    <property type="entry name" value="PROKAR_LIPOPROTEIN"/>
    <property type="match status" value="1"/>
</dbReference>
<evidence type="ECO:0000313" key="3">
    <source>
        <dbReference type="Proteomes" id="UP001595952"/>
    </source>
</evidence>
<sequence>MPAFRLAFLPVALLVAGLTACAPRVMSVPVARAEALNLDGPAPDVVVLAMSGRCGPPCRAPRDNRDVLSARGTLDAVADAIAAAGYRVQVAGYASHPAASFTSPYVQPAQRGFGAVWADVQRLRQTWLRGPNPPRLVLLGHSQGGPWLHYLTRVTPDVPYALQIDLDSICVTWKSDFRALIEQSPLPVSPGPLSACDILNTPKGRRNAKDLVWPNVAHNLEVQSKRLPARPGEAGGVTLNYLFEVTPNLRPDGTTTGIERFVAWQEDHSAVSAPGSEAMTWVTIRANDLARGWKVSDARAADAARP</sequence>
<dbReference type="Proteomes" id="UP001595952">
    <property type="component" value="Unassembled WGS sequence"/>
</dbReference>